<evidence type="ECO:0000313" key="3">
    <source>
        <dbReference type="Proteomes" id="UP000009222"/>
    </source>
</evidence>
<dbReference type="InterPro" id="IPR027417">
    <property type="entry name" value="P-loop_NTPase"/>
</dbReference>
<dbReference type="HOGENOM" id="CLU_065155_0_0_12"/>
<dbReference type="InterPro" id="IPR007055">
    <property type="entry name" value="BON_dom"/>
</dbReference>
<keyword evidence="3" id="KW-1185">Reference proteome</keyword>
<dbReference type="RefSeq" id="WP_015710561.1">
    <property type="nucleotide sequence ID" value="NC_015577.1"/>
</dbReference>
<organism evidence="2 3">
    <name type="scientific">Leadbettera azotonutricia (strain ATCC BAA-888 / DSM 13862 / ZAS-9)</name>
    <name type="common">Treponema azotonutricium</name>
    <dbReference type="NCBI Taxonomy" id="545695"/>
    <lineage>
        <taxon>Bacteria</taxon>
        <taxon>Pseudomonadati</taxon>
        <taxon>Spirochaetota</taxon>
        <taxon>Spirochaetia</taxon>
        <taxon>Spirochaetales</taxon>
        <taxon>Breznakiellaceae</taxon>
        <taxon>Leadbettera</taxon>
    </lineage>
</organism>
<feature type="domain" description="BON" evidence="1">
    <location>
        <begin position="200"/>
        <end position="256"/>
    </location>
</feature>
<dbReference type="Pfam" id="PF13189">
    <property type="entry name" value="Cytidylate_kin2"/>
    <property type="match status" value="1"/>
</dbReference>
<dbReference type="KEGG" id="taz:TREAZ_1452"/>
<sequence>MAIITISRELAALGDETAHELSSQLSYRFVDRSALEDRIKSFGVEGAKLKKYDERKPTFWASLSQDRDDYLHFLKTAILTEASEGSCVFIGRGASVILRNVPGVFSVFLVAPPEIRIERVKSYFHCDERRARQIIEQSDHDREGFHRYFFDVKWKDAGNYHLALNTGHLHPEVCSELIKYMRDRTITDEAEAQNTLRIQDLTLGQQIKHHILYEKEVPIHFLEAQVSGAKATLYGVASSQSLVEAAVAAARETVPGSDILPEIQVVQEYTVMP</sequence>
<reference evidence="2 3" key="2">
    <citation type="journal article" date="2011" name="ISME J.">
        <title>RNA-seq reveals cooperative metabolic interactions between two termite-gut spirochete species in co-culture.</title>
        <authorList>
            <person name="Rosenthal A.Z."/>
            <person name="Matson E.G."/>
            <person name="Eldar A."/>
            <person name="Leadbetter J.R."/>
        </authorList>
    </citation>
    <scope>NUCLEOTIDE SEQUENCE [LARGE SCALE GENOMIC DNA]</scope>
    <source>
        <strain evidence="3">ATCC BAA-888 / DSM 13862 / ZAS-9</strain>
    </source>
</reference>
<evidence type="ECO:0000259" key="1">
    <source>
        <dbReference type="Pfam" id="PF04972"/>
    </source>
</evidence>
<evidence type="ECO:0000313" key="2">
    <source>
        <dbReference type="EMBL" id="AEF81451.1"/>
    </source>
</evidence>
<gene>
    <name evidence="2" type="ordered locus">TREAZ_1452</name>
</gene>
<dbReference type="eggNOG" id="COG1102">
    <property type="taxonomic scope" value="Bacteria"/>
</dbReference>
<accession>F5YEQ8</accession>
<reference evidence="3" key="1">
    <citation type="submission" date="2009-12" db="EMBL/GenBank/DDBJ databases">
        <title>Complete sequence of Treponema azotonutricium strain ZAS-9.</title>
        <authorList>
            <person name="Tetu S.G."/>
            <person name="Matson E."/>
            <person name="Ren Q."/>
            <person name="Seshadri R."/>
            <person name="Elbourne L."/>
            <person name="Hassan K.A."/>
            <person name="Durkin A."/>
            <person name="Radune D."/>
            <person name="Mohamoud Y."/>
            <person name="Shay R."/>
            <person name="Jin S."/>
            <person name="Zhang X."/>
            <person name="Lucey K."/>
            <person name="Ballor N.R."/>
            <person name="Ottesen E."/>
            <person name="Rosenthal R."/>
            <person name="Allen A."/>
            <person name="Leadbetter J.R."/>
            <person name="Paulsen I.T."/>
        </authorList>
    </citation>
    <scope>NUCLEOTIDE SEQUENCE [LARGE SCALE GENOMIC DNA]</scope>
    <source>
        <strain evidence="3">ATCC BAA-888 / DSM 13862 / ZAS-9</strain>
    </source>
</reference>
<protein>
    <submittedName>
        <fullName evidence="2">Putative phospholipid-binding domain family protein</fullName>
    </submittedName>
</protein>
<dbReference type="InParanoid" id="F5YEQ8"/>
<dbReference type="Pfam" id="PF04972">
    <property type="entry name" value="BON"/>
    <property type="match status" value="1"/>
</dbReference>
<proteinExistence type="predicted"/>
<dbReference type="EMBL" id="CP001841">
    <property type="protein sequence ID" value="AEF81451.1"/>
    <property type="molecule type" value="Genomic_DNA"/>
</dbReference>
<dbReference type="OrthoDB" id="7929987at2"/>
<dbReference type="Proteomes" id="UP000009222">
    <property type="component" value="Chromosome"/>
</dbReference>
<dbReference type="Gene3D" id="3.40.50.300">
    <property type="entry name" value="P-loop containing nucleotide triphosphate hydrolases"/>
    <property type="match status" value="1"/>
</dbReference>
<dbReference type="AlphaFoldDB" id="F5YEQ8"/>
<name>F5YEQ8_LEAAZ</name>
<dbReference type="STRING" id="545695.TREAZ_1452"/>